<dbReference type="GO" id="GO:0006352">
    <property type="term" value="P:DNA-templated transcription initiation"/>
    <property type="evidence" value="ECO:0007669"/>
    <property type="project" value="InterPro"/>
</dbReference>
<evidence type="ECO:0000256" key="1">
    <source>
        <dbReference type="ARBA" id="ARBA00010641"/>
    </source>
</evidence>
<keyword evidence="4" id="KW-0238">DNA-binding</keyword>
<dbReference type="PANTHER" id="PTHR43133">
    <property type="entry name" value="RNA POLYMERASE ECF-TYPE SIGMA FACTO"/>
    <property type="match status" value="1"/>
</dbReference>
<gene>
    <name evidence="7" type="ORF">GOQ30_13205</name>
</gene>
<dbReference type="EMBL" id="WQLW01000010">
    <property type="protein sequence ID" value="MVO10123.1"/>
    <property type="molecule type" value="Genomic_DNA"/>
</dbReference>
<dbReference type="GO" id="GO:0003677">
    <property type="term" value="F:DNA binding"/>
    <property type="evidence" value="ECO:0007669"/>
    <property type="project" value="UniProtKB-KW"/>
</dbReference>
<dbReference type="Proteomes" id="UP000431264">
    <property type="component" value="Unassembled WGS sequence"/>
</dbReference>
<accession>A0A6I4ITE0</accession>
<keyword evidence="2" id="KW-0805">Transcription regulation</keyword>
<evidence type="ECO:0000313" key="8">
    <source>
        <dbReference type="Proteomes" id="UP000431264"/>
    </source>
</evidence>
<dbReference type="InterPro" id="IPR013325">
    <property type="entry name" value="RNA_pol_sigma_r2"/>
</dbReference>
<evidence type="ECO:0000256" key="4">
    <source>
        <dbReference type="ARBA" id="ARBA00023125"/>
    </source>
</evidence>
<dbReference type="SUPFAM" id="SSF88659">
    <property type="entry name" value="Sigma3 and sigma4 domains of RNA polymerase sigma factors"/>
    <property type="match status" value="1"/>
</dbReference>
<proteinExistence type="inferred from homology"/>
<feature type="domain" description="RNA polymerase sigma-70 region 2" evidence="6">
    <location>
        <begin position="28"/>
        <end position="94"/>
    </location>
</feature>
<dbReference type="PANTHER" id="PTHR43133:SF8">
    <property type="entry name" value="RNA POLYMERASE SIGMA FACTOR HI_1459-RELATED"/>
    <property type="match status" value="1"/>
</dbReference>
<comment type="similarity">
    <text evidence="1">Belongs to the sigma-70 factor family. ECF subfamily.</text>
</comment>
<dbReference type="NCBIfam" id="TIGR02937">
    <property type="entry name" value="sigma70-ECF"/>
    <property type="match status" value="1"/>
</dbReference>
<dbReference type="OrthoDB" id="1099849at2"/>
<evidence type="ECO:0000313" key="7">
    <source>
        <dbReference type="EMBL" id="MVO10123.1"/>
    </source>
</evidence>
<organism evidence="7 8">
    <name type="scientific">Flavobacterium profundi</name>
    <dbReference type="NCBI Taxonomy" id="1774945"/>
    <lineage>
        <taxon>Bacteria</taxon>
        <taxon>Pseudomonadati</taxon>
        <taxon>Bacteroidota</taxon>
        <taxon>Flavobacteriia</taxon>
        <taxon>Flavobacteriales</taxon>
        <taxon>Flavobacteriaceae</taxon>
        <taxon>Flavobacterium</taxon>
    </lineage>
</organism>
<dbReference type="AlphaFoldDB" id="A0A6I4ITE0"/>
<dbReference type="InterPro" id="IPR014284">
    <property type="entry name" value="RNA_pol_sigma-70_dom"/>
</dbReference>
<dbReference type="Gene3D" id="1.10.1740.10">
    <property type="match status" value="1"/>
</dbReference>
<keyword evidence="3" id="KW-0731">Sigma factor</keyword>
<dbReference type="RefSeq" id="WP_140998527.1">
    <property type="nucleotide sequence ID" value="NZ_VDCZ01000010.1"/>
</dbReference>
<reference evidence="8" key="1">
    <citation type="submission" date="2019-05" db="EMBL/GenBank/DDBJ databases">
        <title>Flavobacterium profundi sp. nov., isolated from a deep-sea seamount.</title>
        <authorList>
            <person name="Zhang D.-C."/>
        </authorList>
    </citation>
    <scope>NUCLEOTIDE SEQUENCE [LARGE SCALE GENOMIC DNA]</scope>
    <source>
        <strain evidence="8">TP390</strain>
    </source>
</reference>
<dbReference type="Pfam" id="PF04542">
    <property type="entry name" value="Sigma70_r2"/>
    <property type="match status" value="1"/>
</dbReference>
<comment type="caution">
    <text evidence="7">The sequence shown here is derived from an EMBL/GenBank/DDBJ whole genome shotgun (WGS) entry which is preliminary data.</text>
</comment>
<dbReference type="InterPro" id="IPR007627">
    <property type="entry name" value="RNA_pol_sigma70_r2"/>
</dbReference>
<name>A0A6I4ITE0_9FLAO</name>
<dbReference type="GO" id="GO:0016987">
    <property type="term" value="F:sigma factor activity"/>
    <property type="evidence" value="ECO:0007669"/>
    <property type="project" value="UniProtKB-KW"/>
</dbReference>
<protein>
    <submittedName>
        <fullName evidence="7">Sigma-70 family RNA polymerase sigma factor</fullName>
    </submittedName>
</protein>
<evidence type="ECO:0000256" key="3">
    <source>
        <dbReference type="ARBA" id="ARBA00023082"/>
    </source>
</evidence>
<evidence type="ECO:0000256" key="2">
    <source>
        <dbReference type="ARBA" id="ARBA00023015"/>
    </source>
</evidence>
<dbReference type="InterPro" id="IPR039425">
    <property type="entry name" value="RNA_pol_sigma-70-like"/>
</dbReference>
<sequence>MSEKQLHEDQFYITGLKENNTSVIQAIYKKFVPKVIQHIKNNNGSEAEAQDVVQEVLITIYQQATEKKLQLTCPFDAYFFLLCKRKWLNELKKSSQKEVTFLNENVSKDESLQEMVFQTETFSEKQALFDLMFQQLGEKCKEVLRLSFVTKSMEEVAVKLGVTYAYVRKKKSLCTGQLTQLIRESVHYQSLKNK</sequence>
<dbReference type="InterPro" id="IPR013324">
    <property type="entry name" value="RNA_pol_sigma_r3/r4-like"/>
</dbReference>
<evidence type="ECO:0000256" key="5">
    <source>
        <dbReference type="ARBA" id="ARBA00023163"/>
    </source>
</evidence>
<dbReference type="SUPFAM" id="SSF88946">
    <property type="entry name" value="Sigma2 domain of RNA polymerase sigma factors"/>
    <property type="match status" value="1"/>
</dbReference>
<keyword evidence="5" id="KW-0804">Transcription</keyword>
<keyword evidence="8" id="KW-1185">Reference proteome</keyword>
<evidence type="ECO:0000259" key="6">
    <source>
        <dbReference type="Pfam" id="PF04542"/>
    </source>
</evidence>